<sequence>MILCIDYVSNGIESNSCETVVFEKYHFVHITAYYVYRQKLHKYLKLV</sequence>
<dbReference type="HOGENOM" id="CLU_3168237_0_0_9"/>
<dbReference type="PaxDb" id="515619-EUBREC_2031"/>
<proteinExistence type="predicted"/>
<dbReference type="STRING" id="515619.EUBREC_2031"/>
<organism evidence="1 2">
    <name type="scientific">Agathobacter rectalis (strain ATCC 33656 / DSM 3377 / JCM 17463 / KCTC 5835 / VPI 0990)</name>
    <name type="common">Eubacterium rectale</name>
    <dbReference type="NCBI Taxonomy" id="515619"/>
    <lineage>
        <taxon>Bacteria</taxon>
        <taxon>Bacillati</taxon>
        <taxon>Bacillota</taxon>
        <taxon>Clostridia</taxon>
        <taxon>Lachnospirales</taxon>
        <taxon>Lachnospiraceae</taxon>
        <taxon>Agathobacter</taxon>
    </lineage>
</organism>
<dbReference type="EMBL" id="CP001107">
    <property type="protein sequence ID" value="ACR75772.1"/>
    <property type="molecule type" value="Genomic_DNA"/>
</dbReference>
<gene>
    <name evidence="1" type="ordered locus">EUBREC_2031</name>
</gene>
<dbReference type="KEGG" id="ere:EUBREC_2031"/>
<name>C4ZBP0_AGARV</name>
<evidence type="ECO:0000313" key="1">
    <source>
        <dbReference type="EMBL" id="ACR75772.1"/>
    </source>
</evidence>
<reference evidence="1 2" key="1">
    <citation type="journal article" date="2009" name="Proc. Natl. Acad. Sci. U.S.A.">
        <title>Characterizing a model human gut microbiota composed of members of its two dominant bacterial phyla.</title>
        <authorList>
            <person name="Mahowald M.A."/>
            <person name="Rey F.E."/>
            <person name="Seedorf H."/>
            <person name="Turnbaugh P.J."/>
            <person name="Fulton R.S."/>
            <person name="Wollam A."/>
            <person name="Shah N."/>
            <person name="Wang C."/>
            <person name="Magrini V."/>
            <person name="Wilson R.K."/>
            <person name="Cantarel B.L."/>
            <person name="Coutinho P.M."/>
            <person name="Henrissat B."/>
            <person name="Crock L.W."/>
            <person name="Russell A."/>
            <person name="Verberkmoes N.C."/>
            <person name="Hettich R.L."/>
            <person name="Gordon J.I."/>
        </authorList>
    </citation>
    <scope>NUCLEOTIDE SEQUENCE [LARGE SCALE GENOMIC DNA]</scope>
    <source>
        <strain evidence="2">ATCC 33656 / DSM 3377 / JCM 17463 / KCTC 5835 / LMG 30912 / VPI 0990</strain>
    </source>
</reference>
<protein>
    <submittedName>
        <fullName evidence="1">Uncharacterized protein</fullName>
    </submittedName>
</protein>
<accession>C4ZBP0</accession>
<dbReference type="AlphaFoldDB" id="C4ZBP0"/>
<evidence type="ECO:0000313" key="2">
    <source>
        <dbReference type="Proteomes" id="UP000001477"/>
    </source>
</evidence>
<dbReference type="Proteomes" id="UP000001477">
    <property type="component" value="Chromosome"/>
</dbReference>